<dbReference type="InterPro" id="IPR001254">
    <property type="entry name" value="Trypsin_dom"/>
</dbReference>
<reference evidence="8" key="1">
    <citation type="submission" date="2022-04" db="EMBL/GenBank/DDBJ databases">
        <title>Systematic whole-genome sequencing reveals an unexpected diversity among actinomycetoma pathogens and provides insights into their antibacterial susceptibilities.</title>
        <authorList>
            <person name="Watson A.K."/>
            <person name="Kepplinger B."/>
            <person name="Bakhiet S.M."/>
            <person name="Mhmoud N.A."/>
            <person name="Chapman J."/>
            <person name="Allenby N."/>
            <person name="Mickiewicz K."/>
            <person name="Goodfellow M."/>
            <person name="Fahal A.H."/>
            <person name="Errington J."/>
        </authorList>
    </citation>
    <scope>NUCLEOTIDE SEQUENCE</scope>
    <source>
        <strain evidence="8">SD 504</strain>
    </source>
</reference>
<dbReference type="Gene3D" id="2.40.128.340">
    <property type="match status" value="1"/>
</dbReference>
<dbReference type="EC" id="3.4.21.-" evidence="8"/>
<dbReference type="Pfam" id="PF13517">
    <property type="entry name" value="FG-GAP_3"/>
    <property type="match status" value="2"/>
</dbReference>
<sequence length="594" mass="62268">MTSAQRRTRTVLPAAAAALALSGAMLGAAPAQAADTPPAPAKHHAAKPQAPSKTELLDRVEGSVADLGDGEADTLPAQERETGGNTGSGTKESYIIGGSPAAITEAPWMVQLHYYDDKGTDDAADDEGFFCGGSLVAPNKVLTAAHCVYGLDWAQYGSVVAGTDQIPTSNGADLDLHGGRITGVDRQWMSPTYNNATIAGGDVAVLTLYDAMPYKTLQTTQSGDTASYRDGTQATVYGWGRTSSTSDEGSQTLKKAVVPMRSDAACSSYYGGDFVAGQMACAGNPATGQDAGTVSPCNGDSGGPLVVNGRIAGVVSWGVRDCVEQGAYSVYAKTSTYVGQINARVNDTDLDFDGRADLFARTSAGEAWEYYSRGTSLGGRVSLGDWSGYNLVRQADLDRDGFQDYLYRTNAGVLQWFHWDGQGGFDEYTVGSGWGAMKNILVPGDMTSDALPDLLAQDKNGYLWLYPGRGNGTFGTRVSVGSGWGVMTIAGKGDYTGDGKADMLARDTSGRLWVYPGRGTATATFTNRVLAGTSGWNFTAYAATGDVNGDGKADLLARDSAGVMWLYQGRSSSTAPFVPRVKIGSGWNAFNLFG</sequence>
<comment type="similarity">
    <text evidence="1">Belongs to the peptidase S1 family.</text>
</comment>
<feature type="domain" description="Peptidase S1" evidence="7">
    <location>
        <begin position="95"/>
        <end position="346"/>
    </location>
</feature>
<evidence type="ECO:0000256" key="2">
    <source>
        <dbReference type="ARBA" id="ARBA00022729"/>
    </source>
</evidence>
<dbReference type="SUPFAM" id="SSF69318">
    <property type="entry name" value="Integrin alpha N-terminal domain"/>
    <property type="match status" value="2"/>
</dbReference>
<keyword evidence="4 8" id="KW-0378">Hydrolase</keyword>
<dbReference type="PROSITE" id="PS00135">
    <property type="entry name" value="TRYPSIN_SER"/>
    <property type="match status" value="1"/>
</dbReference>
<evidence type="ECO:0000256" key="6">
    <source>
        <dbReference type="SAM" id="SignalP"/>
    </source>
</evidence>
<name>A0ABY4T7L2_9ACTN</name>
<evidence type="ECO:0000313" key="8">
    <source>
        <dbReference type="EMBL" id="URN14964.1"/>
    </source>
</evidence>
<dbReference type="PROSITE" id="PS00134">
    <property type="entry name" value="TRYPSIN_HIS"/>
    <property type="match status" value="1"/>
</dbReference>
<feature type="region of interest" description="Disordered" evidence="5">
    <location>
        <begin position="31"/>
        <end position="93"/>
    </location>
</feature>
<dbReference type="Proteomes" id="UP001056383">
    <property type="component" value="Chromosome"/>
</dbReference>
<dbReference type="CDD" id="cd00190">
    <property type="entry name" value="Tryp_SPc"/>
    <property type="match status" value="1"/>
</dbReference>
<dbReference type="GO" id="GO:0016787">
    <property type="term" value="F:hydrolase activity"/>
    <property type="evidence" value="ECO:0007669"/>
    <property type="project" value="UniProtKB-KW"/>
</dbReference>
<dbReference type="InterPro" id="IPR050430">
    <property type="entry name" value="Peptidase_S1"/>
</dbReference>
<dbReference type="InterPro" id="IPR033116">
    <property type="entry name" value="TRYPSIN_SER"/>
</dbReference>
<gene>
    <name evidence="8" type="ORF">MW084_02360</name>
</gene>
<evidence type="ECO:0000256" key="4">
    <source>
        <dbReference type="RuleBase" id="RU363034"/>
    </source>
</evidence>
<dbReference type="InterPro" id="IPR028994">
    <property type="entry name" value="Integrin_alpha_N"/>
</dbReference>
<feature type="chain" id="PRO_5045228478" evidence="6">
    <location>
        <begin position="34"/>
        <end position="594"/>
    </location>
</feature>
<dbReference type="PANTHER" id="PTHR24276:SF98">
    <property type="entry name" value="FI18310P1-RELATED"/>
    <property type="match status" value="1"/>
</dbReference>
<dbReference type="Gene3D" id="2.40.10.10">
    <property type="entry name" value="Trypsin-like serine proteases"/>
    <property type="match status" value="1"/>
</dbReference>
<dbReference type="InterPro" id="IPR001314">
    <property type="entry name" value="Peptidase_S1A"/>
</dbReference>
<dbReference type="SUPFAM" id="SSF50494">
    <property type="entry name" value="Trypsin-like serine proteases"/>
    <property type="match status" value="1"/>
</dbReference>
<dbReference type="InterPro" id="IPR043504">
    <property type="entry name" value="Peptidase_S1_PA_chymotrypsin"/>
</dbReference>
<organism evidence="8 9">
    <name type="scientific">Streptomyces sudanensis</name>
    <dbReference type="NCBI Taxonomy" id="436397"/>
    <lineage>
        <taxon>Bacteria</taxon>
        <taxon>Bacillati</taxon>
        <taxon>Actinomycetota</taxon>
        <taxon>Actinomycetes</taxon>
        <taxon>Kitasatosporales</taxon>
        <taxon>Streptomycetaceae</taxon>
        <taxon>Streptomyces</taxon>
    </lineage>
</organism>
<keyword evidence="4" id="KW-0720">Serine protease</keyword>
<protein>
    <submittedName>
        <fullName evidence="8">Trypsin-like serine protease</fullName>
        <ecNumber evidence="8">3.4.21.-</ecNumber>
    </submittedName>
</protein>
<dbReference type="SMART" id="SM00020">
    <property type="entry name" value="Tryp_SPc"/>
    <property type="match status" value="1"/>
</dbReference>
<dbReference type="PANTHER" id="PTHR24276">
    <property type="entry name" value="POLYSERASE-RELATED"/>
    <property type="match status" value="1"/>
</dbReference>
<dbReference type="InterPro" id="IPR018114">
    <property type="entry name" value="TRYPSIN_HIS"/>
</dbReference>
<evidence type="ECO:0000256" key="1">
    <source>
        <dbReference type="ARBA" id="ARBA00007664"/>
    </source>
</evidence>
<keyword evidence="9" id="KW-1185">Reference proteome</keyword>
<dbReference type="Pfam" id="PF00089">
    <property type="entry name" value="Trypsin"/>
    <property type="match status" value="1"/>
</dbReference>
<dbReference type="InterPro" id="IPR009003">
    <property type="entry name" value="Peptidase_S1_PA"/>
</dbReference>
<evidence type="ECO:0000313" key="9">
    <source>
        <dbReference type="Proteomes" id="UP001056383"/>
    </source>
</evidence>
<proteinExistence type="inferred from homology"/>
<evidence type="ECO:0000259" key="7">
    <source>
        <dbReference type="PROSITE" id="PS50240"/>
    </source>
</evidence>
<dbReference type="PRINTS" id="PR00722">
    <property type="entry name" value="CHYMOTRYPSIN"/>
</dbReference>
<dbReference type="PROSITE" id="PS50240">
    <property type="entry name" value="TRYPSIN_DOM"/>
    <property type="match status" value="1"/>
</dbReference>
<evidence type="ECO:0000256" key="3">
    <source>
        <dbReference type="ARBA" id="ARBA00023157"/>
    </source>
</evidence>
<keyword evidence="4" id="KW-0645">Protease</keyword>
<dbReference type="EMBL" id="CP095474">
    <property type="protein sequence ID" value="URN14964.1"/>
    <property type="molecule type" value="Genomic_DNA"/>
</dbReference>
<evidence type="ECO:0000256" key="5">
    <source>
        <dbReference type="SAM" id="MobiDB-lite"/>
    </source>
</evidence>
<dbReference type="InterPro" id="IPR013517">
    <property type="entry name" value="FG-GAP"/>
</dbReference>
<feature type="signal peptide" evidence="6">
    <location>
        <begin position="1"/>
        <end position="33"/>
    </location>
</feature>
<keyword evidence="2 6" id="KW-0732">Signal</keyword>
<keyword evidence="3" id="KW-1015">Disulfide bond</keyword>
<accession>A0ABY4T7L2</accession>